<proteinExistence type="predicted"/>
<feature type="compositionally biased region" description="Low complexity" evidence="5">
    <location>
        <begin position="446"/>
        <end position="456"/>
    </location>
</feature>
<comment type="caution">
    <text evidence="7">The sequence shown here is derived from an EMBL/GenBank/DDBJ whole genome shotgun (WGS) entry which is preliminary data.</text>
</comment>
<dbReference type="PANTHER" id="PTHR24348">
    <property type="entry name" value="SERINE/THREONINE-PROTEIN KINASE UNC-51-RELATED"/>
    <property type="match status" value="1"/>
</dbReference>
<gene>
    <name evidence="7" type="ORF">PPERSA_09253</name>
</gene>
<dbReference type="EMBL" id="LDAU01000140">
    <property type="protein sequence ID" value="KRX03241.1"/>
    <property type="molecule type" value="Genomic_DNA"/>
</dbReference>
<keyword evidence="8" id="KW-1185">Reference proteome</keyword>
<keyword evidence="4" id="KW-0067">ATP-binding</keyword>
<keyword evidence="2" id="KW-0547">Nucleotide-binding</keyword>
<keyword evidence="1" id="KW-0808">Transferase</keyword>
<accession>A0A0V0QLL7</accession>
<dbReference type="GO" id="GO:0004674">
    <property type="term" value="F:protein serine/threonine kinase activity"/>
    <property type="evidence" value="ECO:0007669"/>
    <property type="project" value="InterPro"/>
</dbReference>
<feature type="domain" description="Protein kinase" evidence="6">
    <location>
        <begin position="1"/>
        <end position="103"/>
    </location>
</feature>
<sequence>MSPEIQLRQAHDHKSDIWSLGVVLYFMMFRSFPFKSKGNRLNEIYKACTPEFDLRKHLGNNQYNFKFSQDLVDFFKLIFAYDPNQRISFSYLFSCNKLIQKYLNGSKINEATNFYKGLEQKNIKERVPQQLVEQDKYQQKRKSQNINVINPANSIINEENEPDICIEQHQDTEDNLPNQVLKENKNSRNYLHNQKILNNEENLKEIDEEGKAYKLNNFRNVIENIDQNNESDIKTEVKKMLENIIGPKLQRKCTPDSNSQLSEITSSCRKGLKKLAEIDIKNQTLKQQYQQIYTTYLFRIQKYNFIGDVLNLLPNLNLPQNTDLVSHYVLCKLLLFYALKLRNSLMHQQNIFKLEGFSSFVESKYKEKLIDKINFDILRWNSKFVMFYYSIDTEMMIKSEKLKSLITMEAPQYLIIDSIHQVVQAAYGLEKLKSIQQMCENNDNNNINYNHSDNNYQSNINNQLSNKNGNFE</sequence>
<dbReference type="SUPFAM" id="SSF56112">
    <property type="entry name" value="Protein kinase-like (PK-like)"/>
    <property type="match status" value="1"/>
</dbReference>
<dbReference type="GO" id="GO:0000407">
    <property type="term" value="C:phagophore assembly site"/>
    <property type="evidence" value="ECO:0007669"/>
    <property type="project" value="TreeGrafter"/>
</dbReference>
<dbReference type="GO" id="GO:0010506">
    <property type="term" value="P:regulation of autophagy"/>
    <property type="evidence" value="ECO:0007669"/>
    <property type="project" value="InterPro"/>
</dbReference>
<dbReference type="Proteomes" id="UP000054937">
    <property type="component" value="Unassembled WGS sequence"/>
</dbReference>
<evidence type="ECO:0000313" key="7">
    <source>
        <dbReference type="EMBL" id="KRX03241.1"/>
    </source>
</evidence>
<feature type="compositionally biased region" description="Polar residues" evidence="5">
    <location>
        <begin position="457"/>
        <end position="472"/>
    </location>
</feature>
<dbReference type="InParanoid" id="A0A0V0QLL7"/>
<dbReference type="PROSITE" id="PS50011">
    <property type="entry name" value="PROTEIN_KINASE_DOM"/>
    <property type="match status" value="1"/>
</dbReference>
<dbReference type="GO" id="GO:0005524">
    <property type="term" value="F:ATP binding"/>
    <property type="evidence" value="ECO:0007669"/>
    <property type="project" value="UniProtKB-KW"/>
</dbReference>
<dbReference type="Gene3D" id="1.10.510.10">
    <property type="entry name" value="Transferase(Phosphotransferase) domain 1"/>
    <property type="match status" value="1"/>
</dbReference>
<evidence type="ECO:0000256" key="5">
    <source>
        <dbReference type="SAM" id="MobiDB-lite"/>
    </source>
</evidence>
<dbReference type="Pfam" id="PF00069">
    <property type="entry name" value="Pkinase"/>
    <property type="match status" value="1"/>
</dbReference>
<dbReference type="InterPro" id="IPR000719">
    <property type="entry name" value="Prot_kinase_dom"/>
</dbReference>
<dbReference type="AlphaFoldDB" id="A0A0V0QLL7"/>
<evidence type="ECO:0000313" key="8">
    <source>
        <dbReference type="Proteomes" id="UP000054937"/>
    </source>
</evidence>
<evidence type="ECO:0000259" key="6">
    <source>
        <dbReference type="PROSITE" id="PS50011"/>
    </source>
</evidence>
<dbReference type="PANTHER" id="PTHR24348:SF22">
    <property type="entry name" value="NON-SPECIFIC SERINE_THREONINE PROTEIN KINASE"/>
    <property type="match status" value="1"/>
</dbReference>
<reference evidence="7 8" key="1">
    <citation type="journal article" date="2015" name="Sci. Rep.">
        <title>Genome of the facultative scuticociliatosis pathogen Pseudocohnilembus persalinus provides insight into its virulence through horizontal gene transfer.</title>
        <authorList>
            <person name="Xiong J."/>
            <person name="Wang G."/>
            <person name="Cheng J."/>
            <person name="Tian M."/>
            <person name="Pan X."/>
            <person name="Warren A."/>
            <person name="Jiang C."/>
            <person name="Yuan D."/>
            <person name="Miao W."/>
        </authorList>
    </citation>
    <scope>NUCLEOTIDE SEQUENCE [LARGE SCALE GENOMIC DNA]</scope>
    <source>
        <strain evidence="7">36N120E</strain>
    </source>
</reference>
<dbReference type="GO" id="GO:0005829">
    <property type="term" value="C:cytosol"/>
    <property type="evidence" value="ECO:0007669"/>
    <property type="project" value="TreeGrafter"/>
</dbReference>
<name>A0A0V0QLL7_PSEPJ</name>
<dbReference type="GO" id="GO:0016020">
    <property type="term" value="C:membrane"/>
    <property type="evidence" value="ECO:0007669"/>
    <property type="project" value="TreeGrafter"/>
</dbReference>
<protein>
    <submittedName>
        <fullName evidence="7">Protein kinase-like domain</fullName>
    </submittedName>
</protein>
<organism evidence="7 8">
    <name type="scientific">Pseudocohnilembus persalinus</name>
    <name type="common">Ciliate</name>
    <dbReference type="NCBI Taxonomy" id="266149"/>
    <lineage>
        <taxon>Eukaryota</taxon>
        <taxon>Sar</taxon>
        <taxon>Alveolata</taxon>
        <taxon>Ciliophora</taxon>
        <taxon>Intramacronucleata</taxon>
        <taxon>Oligohymenophorea</taxon>
        <taxon>Scuticociliatia</taxon>
        <taxon>Philasterida</taxon>
        <taxon>Pseudocohnilembidae</taxon>
        <taxon>Pseudocohnilembus</taxon>
    </lineage>
</organism>
<evidence type="ECO:0000256" key="2">
    <source>
        <dbReference type="ARBA" id="ARBA00022741"/>
    </source>
</evidence>
<evidence type="ECO:0000256" key="4">
    <source>
        <dbReference type="ARBA" id="ARBA00022840"/>
    </source>
</evidence>
<dbReference type="GO" id="GO:0000045">
    <property type="term" value="P:autophagosome assembly"/>
    <property type="evidence" value="ECO:0007669"/>
    <property type="project" value="TreeGrafter"/>
</dbReference>
<evidence type="ECO:0000256" key="1">
    <source>
        <dbReference type="ARBA" id="ARBA00022679"/>
    </source>
</evidence>
<keyword evidence="3 7" id="KW-0418">Kinase</keyword>
<dbReference type="InterPro" id="IPR011009">
    <property type="entry name" value="Kinase-like_dom_sf"/>
</dbReference>
<evidence type="ECO:0000256" key="3">
    <source>
        <dbReference type="ARBA" id="ARBA00022777"/>
    </source>
</evidence>
<feature type="region of interest" description="Disordered" evidence="5">
    <location>
        <begin position="446"/>
        <end position="472"/>
    </location>
</feature>
<dbReference type="GO" id="GO:0005776">
    <property type="term" value="C:autophagosome"/>
    <property type="evidence" value="ECO:0007669"/>
    <property type="project" value="TreeGrafter"/>
</dbReference>
<dbReference type="InterPro" id="IPR045269">
    <property type="entry name" value="Atg1-like"/>
</dbReference>